<accession>A0A852ZZ18</accession>
<keyword evidence="2" id="KW-1185">Reference proteome</keyword>
<proteinExistence type="predicted"/>
<gene>
    <name evidence="1" type="ORF">FHU37_003413</name>
</gene>
<dbReference type="Gene3D" id="1.20.1260.20">
    <property type="entry name" value="PPE superfamily"/>
    <property type="match status" value="1"/>
</dbReference>
<name>A0A852ZZ18_9ACTN</name>
<dbReference type="InterPro" id="IPR036689">
    <property type="entry name" value="ESAT-6-like_sf"/>
</dbReference>
<protein>
    <recommendedName>
        <fullName evidence="3">Type VII secretion system (Wss) protein ESAT-6</fullName>
    </recommendedName>
</protein>
<organism evidence="1 2">
    <name type="scientific">Allostreptomyces psammosilenae</name>
    <dbReference type="NCBI Taxonomy" id="1892865"/>
    <lineage>
        <taxon>Bacteria</taxon>
        <taxon>Bacillati</taxon>
        <taxon>Actinomycetota</taxon>
        <taxon>Actinomycetes</taxon>
        <taxon>Kitasatosporales</taxon>
        <taxon>Streptomycetaceae</taxon>
        <taxon>Allostreptomyces</taxon>
    </lineage>
</organism>
<reference evidence="1 2" key="1">
    <citation type="submission" date="2020-07" db="EMBL/GenBank/DDBJ databases">
        <title>Sequencing the genomes of 1000 actinobacteria strains.</title>
        <authorList>
            <person name="Klenk H.-P."/>
        </authorList>
    </citation>
    <scope>NUCLEOTIDE SEQUENCE [LARGE SCALE GENOMIC DNA]</scope>
    <source>
        <strain evidence="1 2">DSM 42178</strain>
    </source>
</reference>
<evidence type="ECO:0000313" key="2">
    <source>
        <dbReference type="Proteomes" id="UP000567795"/>
    </source>
</evidence>
<dbReference type="AlphaFoldDB" id="A0A852ZZ18"/>
<sequence length="244" mass="25868">MNFTDTSEPTSNLTAPQAPGQFSSPLTMLNQASDLISPTYWVMEICNMALGFNPMNEAKEWFAGDWEAYMKCGDAWGKLAACCDGIAANISAGNQSLDGAWHGNAADSAYVYFDELARNIREIKSSLEDMKGQYESAAHGIWMTGELVGAIIGRIGDQAATAAIAAAAGSLMSWTGAGAMAGYGVAAMQILEIINLWGEATKQINNAQMIVNGVYGQLENIGMEVAAQLEGFPLPADSYDSPVV</sequence>
<dbReference type="RefSeq" id="WP_179815046.1">
    <property type="nucleotide sequence ID" value="NZ_JACBZD010000001.1"/>
</dbReference>
<dbReference type="EMBL" id="JACBZD010000001">
    <property type="protein sequence ID" value="NYI06470.1"/>
    <property type="molecule type" value="Genomic_DNA"/>
</dbReference>
<evidence type="ECO:0000313" key="1">
    <source>
        <dbReference type="EMBL" id="NYI06470.1"/>
    </source>
</evidence>
<dbReference type="InterPro" id="IPR038332">
    <property type="entry name" value="PPE_sf"/>
</dbReference>
<evidence type="ECO:0008006" key="3">
    <source>
        <dbReference type="Google" id="ProtNLM"/>
    </source>
</evidence>
<comment type="caution">
    <text evidence="1">The sequence shown here is derived from an EMBL/GenBank/DDBJ whole genome shotgun (WGS) entry which is preliminary data.</text>
</comment>
<dbReference type="SUPFAM" id="SSF140453">
    <property type="entry name" value="EsxAB dimer-like"/>
    <property type="match status" value="1"/>
</dbReference>
<dbReference type="Proteomes" id="UP000567795">
    <property type="component" value="Unassembled WGS sequence"/>
</dbReference>